<dbReference type="GO" id="GO:0003677">
    <property type="term" value="F:DNA binding"/>
    <property type="evidence" value="ECO:0007669"/>
    <property type="project" value="InterPro"/>
</dbReference>
<feature type="domain" description="HTH psq-type" evidence="1">
    <location>
        <begin position="20"/>
        <end position="57"/>
    </location>
</feature>
<evidence type="ECO:0000313" key="3">
    <source>
        <dbReference type="Proteomes" id="UP000828390"/>
    </source>
</evidence>
<dbReference type="EMBL" id="JAIWYP010000001">
    <property type="protein sequence ID" value="KAH3897172.1"/>
    <property type="molecule type" value="Genomic_DNA"/>
</dbReference>
<evidence type="ECO:0000313" key="2">
    <source>
        <dbReference type="EMBL" id="KAH3897172.1"/>
    </source>
</evidence>
<dbReference type="Pfam" id="PF05225">
    <property type="entry name" value="HTH_psq"/>
    <property type="match status" value="1"/>
</dbReference>
<dbReference type="AlphaFoldDB" id="A0A9D4NIE3"/>
<organism evidence="2 3">
    <name type="scientific">Dreissena polymorpha</name>
    <name type="common">Zebra mussel</name>
    <name type="synonym">Mytilus polymorpha</name>
    <dbReference type="NCBI Taxonomy" id="45954"/>
    <lineage>
        <taxon>Eukaryota</taxon>
        <taxon>Metazoa</taxon>
        <taxon>Spiralia</taxon>
        <taxon>Lophotrochozoa</taxon>
        <taxon>Mollusca</taxon>
        <taxon>Bivalvia</taxon>
        <taxon>Autobranchia</taxon>
        <taxon>Heteroconchia</taxon>
        <taxon>Euheterodonta</taxon>
        <taxon>Imparidentia</taxon>
        <taxon>Neoheterodontei</taxon>
        <taxon>Myida</taxon>
        <taxon>Dreissenoidea</taxon>
        <taxon>Dreissenidae</taxon>
        <taxon>Dreissena</taxon>
    </lineage>
</organism>
<reference evidence="2" key="2">
    <citation type="submission" date="2020-11" db="EMBL/GenBank/DDBJ databases">
        <authorList>
            <person name="McCartney M.A."/>
            <person name="Auch B."/>
            <person name="Kono T."/>
            <person name="Mallez S."/>
            <person name="Becker A."/>
            <person name="Gohl D.M."/>
            <person name="Silverstein K.A.T."/>
            <person name="Koren S."/>
            <person name="Bechman K.B."/>
            <person name="Herman A."/>
            <person name="Abrahante J.E."/>
            <person name="Garbe J."/>
        </authorList>
    </citation>
    <scope>NUCLEOTIDE SEQUENCE</scope>
    <source>
        <strain evidence="2">Duluth1</strain>
        <tissue evidence="2">Whole animal</tissue>
    </source>
</reference>
<gene>
    <name evidence="2" type="ORF">DPMN_021357</name>
</gene>
<proteinExistence type="predicted"/>
<accession>A0A9D4NIE3</accession>
<dbReference type="InterPro" id="IPR009057">
    <property type="entry name" value="Homeodomain-like_sf"/>
</dbReference>
<dbReference type="SUPFAM" id="SSF46689">
    <property type="entry name" value="Homeodomain-like"/>
    <property type="match status" value="1"/>
</dbReference>
<name>A0A9D4NIE3_DREPO</name>
<dbReference type="Gene3D" id="1.10.10.60">
    <property type="entry name" value="Homeodomain-like"/>
    <property type="match status" value="1"/>
</dbReference>
<evidence type="ECO:0000259" key="1">
    <source>
        <dbReference type="Pfam" id="PF05225"/>
    </source>
</evidence>
<dbReference type="Proteomes" id="UP000828390">
    <property type="component" value="Unassembled WGS sequence"/>
</dbReference>
<dbReference type="InterPro" id="IPR007889">
    <property type="entry name" value="HTH_Psq"/>
</dbReference>
<keyword evidence="3" id="KW-1185">Reference proteome</keyword>
<sequence length="161" mass="18362">MRRKQSKPKKIIEHRGLYSPTALHNAYLKVRDSGLPVRSVAKQYGVPHTTLWDRVKGVIDPECLKPGQAPLFSQEEEVKLVDHVKTMAALGYGYTISEVVASATNYAVFLGKRPNDKPLSVKWFKGFQQRWPEFQVVRSRALSNYRAEATSEANVHEYFNN</sequence>
<comment type="caution">
    <text evidence="2">The sequence shown here is derived from an EMBL/GenBank/DDBJ whole genome shotgun (WGS) entry which is preliminary data.</text>
</comment>
<reference evidence="2" key="1">
    <citation type="journal article" date="2019" name="bioRxiv">
        <title>The Genome of the Zebra Mussel, Dreissena polymorpha: A Resource for Invasive Species Research.</title>
        <authorList>
            <person name="McCartney M.A."/>
            <person name="Auch B."/>
            <person name="Kono T."/>
            <person name="Mallez S."/>
            <person name="Zhang Y."/>
            <person name="Obille A."/>
            <person name="Becker A."/>
            <person name="Abrahante J.E."/>
            <person name="Garbe J."/>
            <person name="Badalamenti J.P."/>
            <person name="Herman A."/>
            <person name="Mangelson H."/>
            <person name="Liachko I."/>
            <person name="Sullivan S."/>
            <person name="Sone E.D."/>
            <person name="Koren S."/>
            <person name="Silverstein K.A.T."/>
            <person name="Beckman K.B."/>
            <person name="Gohl D.M."/>
        </authorList>
    </citation>
    <scope>NUCLEOTIDE SEQUENCE</scope>
    <source>
        <strain evidence="2">Duluth1</strain>
        <tissue evidence="2">Whole animal</tissue>
    </source>
</reference>
<protein>
    <recommendedName>
        <fullName evidence="1">HTH psq-type domain-containing protein</fullName>
    </recommendedName>
</protein>